<sequence length="216" mass="22548">HISEPSYAPSERAGSQTPGRRATSANIDSSDEDFVASEEGESAANAAAGGTPGAIVKRRRTLGSSSTGVSNGSAATDASSLAPPVLPCSIATSGLSFSTARRGRPLRQSSLRARQFVIDKVEEMAAADYEDYDVDSGMETTSSNFLGATGHARPEVLEISTKQDNSSILMAQAEYEDETIVGSEDVTPVSDQQRRSSSQSSAIAIKSLSSLGEDEH</sequence>
<dbReference type="AlphaFoldDB" id="A0A448WSC2"/>
<reference evidence="2" key="1">
    <citation type="submission" date="2018-11" db="EMBL/GenBank/DDBJ databases">
        <authorList>
            <consortium name="Pathogen Informatics"/>
        </authorList>
    </citation>
    <scope>NUCLEOTIDE SEQUENCE</scope>
</reference>
<accession>A0A448WSC2</accession>
<dbReference type="EMBL" id="CAAALY010039489">
    <property type="protein sequence ID" value="VEL18967.1"/>
    <property type="molecule type" value="Genomic_DNA"/>
</dbReference>
<feature type="region of interest" description="Disordered" evidence="1">
    <location>
        <begin position="179"/>
        <end position="216"/>
    </location>
</feature>
<feature type="compositionally biased region" description="Polar residues" evidence="1">
    <location>
        <begin position="62"/>
        <end position="79"/>
    </location>
</feature>
<evidence type="ECO:0000313" key="2">
    <source>
        <dbReference type="EMBL" id="VEL18967.1"/>
    </source>
</evidence>
<keyword evidence="3" id="KW-1185">Reference proteome</keyword>
<feature type="non-terminal residue" evidence="2">
    <location>
        <position position="1"/>
    </location>
</feature>
<feature type="compositionally biased region" description="Polar residues" evidence="1">
    <location>
        <begin position="13"/>
        <end position="28"/>
    </location>
</feature>
<evidence type="ECO:0000313" key="3">
    <source>
        <dbReference type="Proteomes" id="UP000784294"/>
    </source>
</evidence>
<feature type="compositionally biased region" description="Acidic residues" evidence="1">
    <location>
        <begin position="29"/>
        <end position="41"/>
    </location>
</feature>
<protein>
    <submittedName>
        <fullName evidence="2">Uncharacterized protein</fullName>
    </submittedName>
</protein>
<comment type="caution">
    <text evidence="2">The sequence shown here is derived from an EMBL/GenBank/DDBJ whole genome shotgun (WGS) entry which is preliminary data.</text>
</comment>
<organism evidence="2 3">
    <name type="scientific">Protopolystoma xenopodis</name>
    <dbReference type="NCBI Taxonomy" id="117903"/>
    <lineage>
        <taxon>Eukaryota</taxon>
        <taxon>Metazoa</taxon>
        <taxon>Spiralia</taxon>
        <taxon>Lophotrochozoa</taxon>
        <taxon>Platyhelminthes</taxon>
        <taxon>Monogenea</taxon>
        <taxon>Polyopisthocotylea</taxon>
        <taxon>Polystomatidea</taxon>
        <taxon>Polystomatidae</taxon>
        <taxon>Protopolystoma</taxon>
    </lineage>
</organism>
<evidence type="ECO:0000256" key="1">
    <source>
        <dbReference type="SAM" id="MobiDB-lite"/>
    </source>
</evidence>
<name>A0A448WSC2_9PLAT</name>
<gene>
    <name evidence="2" type="ORF">PXEA_LOCUS12407</name>
</gene>
<feature type="region of interest" description="Disordered" evidence="1">
    <location>
        <begin position="1"/>
        <end position="83"/>
    </location>
</feature>
<proteinExistence type="predicted"/>
<feature type="compositionally biased region" description="Low complexity" evidence="1">
    <location>
        <begin position="195"/>
        <end position="216"/>
    </location>
</feature>
<dbReference type="Proteomes" id="UP000784294">
    <property type="component" value="Unassembled WGS sequence"/>
</dbReference>